<keyword evidence="13" id="KW-0411">Iron-sulfur</keyword>
<comment type="cofactor">
    <cofactor evidence="2">
        <name>[4Fe-4S] cluster</name>
        <dbReference type="ChEBI" id="CHEBI:49883"/>
    </cofactor>
</comment>
<evidence type="ECO:0000256" key="18">
    <source>
        <dbReference type="SAM" id="Phobius"/>
    </source>
</evidence>
<dbReference type="CDD" id="cd16917">
    <property type="entry name" value="HATPase_UhpB-NarQ-NarX-like"/>
    <property type="match status" value="1"/>
</dbReference>
<keyword evidence="18" id="KW-1133">Transmembrane helix</keyword>
<evidence type="ECO:0000256" key="6">
    <source>
        <dbReference type="ARBA" id="ARBA00022485"/>
    </source>
</evidence>
<evidence type="ECO:0000256" key="15">
    <source>
        <dbReference type="ARBA" id="ARBA00030800"/>
    </source>
</evidence>
<dbReference type="GO" id="GO:0046983">
    <property type="term" value="F:protein dimerization activity"/>
    <property type="evidence" value="ECO:0007669"/>
    <property type="project" value="InterPro"/>
</dbReference>
<dbReference type="PIRSF" id="PIRSF037434">
    <property type="entry name" value="STHK_ChrS"/>
    <property type="match status" value="1"/>
</dbReference>
<comment type="catalytic activity">
    <reaction evidence="1">
        <text>ATP + protein L-histidine = ADP + protein N-phospho-L-histidine.</text>
        <dbReference type="EC" id="2.7.13.3"/>
    </reaction>
</comment>
<name>A0A4R6RX34_9MICO</name>
<keyword evidence="12" id="KW-0902">Two-component regulatory system</keyword>
<evidence type="ECO:0000256" key="4">
    <source>
        <dbReference type="ARBA" id="ARBA00012438"/>
    </source>
</evidence>
<dbReference type="InterPro" id="IPR011712">
    <property type="entry name" value="Sig_transdc_His_kin_sub3_dim/P"/>
</dbReference>
<dbReference type="Gene3D" id="3.30.565.10">
    <property type="entry name" value="Histidine kinase-like ATPase, C-terminal domain"/>
    <property type="match status" value="1"/>
</dbReference>
<keyword evidence="6" id="KW-0004">4Fe-4S</keyword>
<dbReference type="Proteomes" id="UP000295601">
    <property type="component" value="Unassembled WGS sequence"/>
</dbReference>
<dbReference type="PRINTS" id="PR00344">
    <property type="entry name" value="BCTRLSENSOR"/>
</dbReference>
<dbReference type="PANTHER" id="PTHR24421">
    <property type="entry name" value="NITRATE/NITRITE SENSOR PROTEIN NARX-RELATED"/>
    <property type="match status" value="1"/>
</dbReference>
<dbReference type="RefSeq" id="WP_133617171.1">
    <property type="nucleotide sequence ID" value="NZ_SNYA01000006.1"/>
</dbReference>
<evidence type="ECO:0000256" key="11">
    <source>
        <dbReference type="ARBA" id="ARBA00023004"/>
    </source>
</evidence>
<dbReference type="EC" id="2.7.13.3" evidence="4"/>
<dbReference type="Pfam" id="PF02518">
    <property type="entry name" value="HATPase_c"/>
    <property type="match status" value="1"/>
</dbReference>
<evidence type="ECO:0000256" key="8">
    <source>
        <dbReference type="ARBA" id="ARBA00022679"/>
    </source>
</evidence>
<dbReference type="GO" id="GO:0005737">
    <property type="term" value="C:cytoplasm"/>
    <property type="evidence" value="ECO:0007669"/>
    <property type="project" value="UniProtKB-SubCell"/>
</dbReference>
<dbReference type="InterPro" id="IPR050482">
    <property type="entry name" value="Sensor_HK_TwoCompSys"/>
</dbReference>
<keyword evidence="9" id="KW-0479">Metal-binding</keyword>
<evidence type="ECO:0000313" key="20">
    <source>
        <dbReference type="EMBL" id="TDP90736.1"/>
    </source>
</evidence>
<dbReference type="PANTHER" id="PTHR24421:SF62">
    <property type="entry name" value="SENSORY TRANSDUCTION HISTIDINE KINASE"/>
    <property type="match status" value="1"/>
</dbReference>
<feature type="transmembrane region" description="Helical" evidence="18">
    <location>
        <begin position="118"/>
        <end position="137"/>
    </location>
</feature>
<evidence type="ECO:0000256" key="16">
    <source>
        <dbReference type="SAM" id="Coils"/>
    </source>
</evidence>
<dbReference type="Pfam" id="PF07730">
    <property type="entry name" value="HisKA_3"/>
    <property type="match status" value="1"/>
</dbReference>
<dbReference type="InterPro" id="IPR036890">
    <property type="entry name" value="HATPase_C_sf"/>
</dbReference>
<comment type="function">
    <text evidence="14">Member of the two-component regulatory system NreB/NreC involved in the control of dissimilatory nitrate/nitrite reduction in response to oxygen. NreB functions as a direct oxygen sensor histidine kinase which is autophosphorylated, in the absence of oxygen, probably at the conserved histidine residue, and transfers its phosphate group probably to a conserved aspartate residue of NreC. NreB/NreC activates the expression of the nitrate (narGHJI) and nitrite (nir) reductase operons, as well as the putative nitrate transporter gene narT.</text>
</comment>
<comment type="subcellular location">
    <subcellularLocation>
        <location evidence="3">Cytoplasm</location>
    </subcellularLocation>
</comment>
<evidence type="ECO:0000256" key="14">
    <source>
        <dbReference type="ARBA" id="ARBA00024827"/>
    </source>
</evidence>
<evidence type="ECO:0000256" key="9">
    <source>
        <dbReference type="ARBA" id="ARBA00022723"/>
    </source>
</evidence>
<dbReference type="SUPFAM" id="SSF55874">
    <property type="entry name" value="ATPase domain of HSP90 chaperone/DNA topoisomerase II/histidine kinase"/>
    <property type="match status" value="1"/>
</dbReference>
<protein>
    <recommendedName>
        <fullName evidence="5">Oxygen sensor histidine kinase NreB</fullName>
        <ecNumber evidence="4">2.7.13.3</ecNumber>
    </recommendedName>
    <alternativeName>
        <fullName evidence="15">Nitrogen regulation protein B</fullName>
    </alternativeName>
</protein>
<organism evidence="20 21">
    <name type="scientific">Leucobacter luti</name>
    <dbReference type="NCBI Taxonomy" id="340320"/>
    <lineage>
        <taxon>Bacteria</taxon>
        <taxon>Bacillati</taxon>
        <taxon>Actinomycetota</taxon>
        <taxon>Actinomycetes</taxon>
        <taxon>Micrococcales</taxon>
        <taxon>Microbacteriaceae</taxon>
        <taxon>Leucobacter</taxon>
    </lineage>
</organism>
<feature type="transmembrane region" description="Helical" evidence="18">
    <location>
        <begin position="20"/>
        <end position="38"/>
    </location>
</feature>
<dbReference type="SMART" id="SM00387">
    <property type="entry name" value="HATPase_c"/>
    <property type="match status" value="1"/>
</dbReference>
<comment type="caution">
    <text evidence="20">The sequence shown here is derived from an EMBL/GenBank/DDBJ whole genome shotgun (WGS) entry which is preliminary data.</text>
</comment>
<dbReference type="GO" id="GO:0046872">
    <property type="term" value="F:metal ion binding"/>
    <property type="evidence" value="ECO:0007669"/>
    <property type="project" value="UniProtKB-KW"/>
</dbReference>
<evidence type="ECO:0000256" key="1">
    <source>
        <dbReference type="ARBA" id="ARBA00000085"/>
    </source>
</evidence>
<keyword evidence="21" id="KW-1185">Reference proteome</keyword>
<keyword evidence="10 20" id="KW-0418">Kinase</keyword>
<dbReference type="InterPro" id="IPR017205">
    <property type="entry name" value="Sig_transdc_His_kinase_ChrS"/>
</dbReference>
<feature type="transmembrane region" description="Helical" evidence="18">
    <location>
        <begin position="87"/>
        <end position="112"/>
    </location>
</feature>
<feature type="compositionally biased region" description="Low complexity" evidence="17">
    <location>
        <begin position="393"/>
        <end position="413"/>
    </location>
</feature>
<keyword evidence="16" id="KW-0175">Coiled coil</keyword>
<feature type="coiled-coil region" evidence="16">
    <location>
        <begin position="171"/>
        <end position="198"/>
    </location>
</feature>
<dbReference type="InterPro" id="IPR004358">
    <property type="entry name" value="Sig_transdc_His_kin-like_C"/>
</dbReference>
<keyword evidence="18" id="KW-0812">Transmembrane</keyword>
<sequence length="413" mass="42544">MNTRTRSTPREPRPALDRTVDVGFALLLIVCALRYFAFHTLAGTGVAVLALAIGTGISYAAAVVSVERTARVGGSVTGQRIGLILATALWLPLTVIAPSFGWCAFALIFAVHRVLTPRFALAVSGAIVVAVSLGLWIMSQGQDLGLVLGPFFGGLVLSYAYATVTRTLDAKRAVIAELTETRSQLARSEREAGALAERNRVASELHDTVVQRTASALLLLESAQQLGPGSTPAPAVADASEALRETLTETRRLVHGLADPRAIGTTISSALAAEAAAAGAEFALSGHERLVPEMTVHALQRITREALVNAAKHAGSATKRVTVTFFPHSVGVDIADDGVGFDPGTGVGADGAGFGLRAMSWRAQNLGGTLSIESEPGNGTVIAASIPLDGIDASAESSAESGPGPAAESETPA</sequence>
<dbReference type="GO" id="GO:0000155">
    <property type="term" value="F:phosphorelay sensor kinase activity"/>
    <property type="evidence" value="ECO:0007669"/>
    <property type="project" value="InterPro"/>
</dbReference>
<evidence type="ECO:0000256" key="7">
    <source>
        <dbReference type="ARBA" id="ARBA00022490"/>
    </source>
</evidence>
<accession>A0A4R6RX34</accession>
<keyword evidence="8" id="KW-0808">Transferase</keyword>
<gene>
    <name evidence="20" type="ORF">EDF62_2386</name>
</gene>
<reference evidence="20 21" key="1">
    <citation type="submission" date="2019-03" db="EMBL/GenBank/DDBJ databases">
        <title>Genomic analyses of the natural microbiome of Caenorhabditis elegans.</title>
        <authorList>
            <person name="Samuel B."/>
        </authorList>
    </citation>
    <scope>NUCLEOTIDE SEQUENCE [LARGE SCALE GENOMIC DNA]</scope>
    <source>
        <strain evidence="20 21">JUb18</strain>
    </source>
</reference>
<evidence type="ECO:0000313" key="21">
    <source>
        <dbReference type="Proteomes" id="UP000295601"/>
    </source>
</evidence>
<evidence type="ECO:0000259" key="19">
    <source>
        <dbReference type="PROSITE" id="PS50109"/>
    </source>
</evidence>
<keyword evidence="18" id="KW-0472">Membrane</keyword>
<evidence type="ECO:0000256" key="12">
    <source>
        <dbReference type="ARBA" id="ARBA00023012"/>
    </source>
</evidence>
<dbReference type="PROSITE" id="PS50109">
    <property type="entry name" value="HIS_KIN"/>
    <property type="match status" value="1"/>
</dbReference>
<dbReference type="InterPro" id="IPR003594">
    <property type="entry name" value="HATPase_dom"/>
</dbReference>
<dbReference type="InterPro" id="IPR005467">
    <property type="entry name" value="His_kinase_dom"/>
</dbReference>
<keyword evidence="7" id="KW-0963">Cytoplasm</keyword>
<keyword evidence="11" id="KW-0408">Iron</keyword>
<evidence type="ECO:0000256" key="3">
    <source>
        <dbReference type="ARBA" id="ARBA00004496"/>
    </source>
</evidence>
<feature type="transmembrane region" description="Helical" evidence="18">
    <location>
        <begin position="144"/>
        <end position="162"/>
    </location>
</feature>
<dbReference type="GO" id="GO:0016020">
    <property type="term" value="C:membrane"/>
    <property type="evidence" value="ECO:0007669"/>
    <property type="project" value="InterPro"/>
</dbReference>
<evidence type="ECO:0000256" key="13">
    <source>
        <dbReference type="ARBA" id="ARBA00023014"/>
    </source>
</evidence>
<dbReference type="AlphaFoldDB" id="A0A4R6RX34"/>
<feature type="region of interest" description="Disordered" evidence="17">
    <location>
        <begin position="392"/>
        <end position="413"/>
    </location>
</feature>
<feature type="domain" description="Histidine kinase" evidence="19">
    <location>
        <begin position="299"/>
        <end position="390"/>
    </location>
</feature>
<evidence type="ECO:0000256" key="5">
    <source>
        <dbReference type="ARBA" id="ARBA00017322"/>
    </source>
</evidence>
<dbReference type="GO" id="GO:0051539">
    <property type="term" value="F:4 iron, 4 sulfur cluster binding"/>
    <property type="evidence" value="ECO:0007669"/>
    <property type="project" value="UniProtKB-KW"/>
</dbReference>
<evidence type="ECO:0000256" key="2">
    <source>
        <dbReference type="ARBA" id="ARBA00001966"/>
    </source>
</evidence>
<proteinExistence type="predicted"/>
<evidence type="ECO:0000256" key="10">
    <source>
        <dbReference type="ARBA" id="ARBA00022777"/>
    </source>
</evidence>
<evidence type="ECO:0000256" key="17">
    <source>
        <dbReference type="SAM" id="MobiDB-lite"/>
    </source>
</evidence>
<dbReference type="EMBL" id="SNYA01000006">
    <property type="protein sequence ID" value="TDP90736.1"/>
    <property type="molecule type" value="Genomic_DNA"/>
</dbReference>
<feature type="transmembrane region" description="Helical" evidence="18">
    <location>
        <begin position="44"/>
        <end position="66"/>
    </location>
</feature>
<dbReference type="Gene3D" id="1.20.5.1930">
    <property type="match status" value="1"/>
</dbReference>
<dbReference type="OrthoDB" id="144293at2"/>